<dbReference type="Proteomes" id="UP001620626">
    <property type="component" value="Unassembled WGS sequence"/>
</dbReference>
<evidence type="ECO:0000313" key="2">
    <source>
        <dbReference type="EMBL" id="KAL3118217.1"/>
    </source>
</evidence>
<evidence type="ECO:0000256" key="1">
    <source>
        <dbReference type="SAM" id="MobiDB-lite"/>
    </source>
</evidence>
<sequence length="105" mass="11428">MPNKAQRERHRSECRHCESVAPAADPPRGASRRSSTPGDHQKLLSGDAPGELHAQGTTPHLVIAGALASKVELPPGNRTTEMILRSTVSKIGWIGWEQMEEKGRN</sequence>
<feature type="region of interest" description="Disordered" evidence="1">
    <location>
        <begin position="1"/>
        <end position="57"/>
    </location>
</feature>
<dbReference type="AlphaFoldDB" id="A0ABD2LSJ3"/>
<protein>
    <submittedName>
        <fullName evidence="2">Uncharacterized protein</fullName>
    </submittedName>
</protein>
<gene>
    <name evidence="2" type="ORF">niasHT_004099</name>
</gene>
<accession>A0ABD2LSJ3</accession>
<organism evidence="2 3">
    <name type="scientific">Heterodera trifolii</name>
    <dbReference type="NCBI Taxonomy" id="157864"/>
    <lineage>
        <taxon>Eukaryota</taxon>
        <taxon>Metazoa</taxon>
        <taxon>Ecdysozoa</taxon>
        <taxon>Nematoda</taxon>
        <taxon>Chromadorea</taxon>
        <taxon>Rhabditida</taxon>
        <taxon>Tylenchina</taxon>
        <taxon>Tylenchomorpha</taxon>
        <taxon>Tylenchoidea</taxon>
        <taxon>Heteroderidae</taxon>
        <taxon>Heteroderinae</taxon>
        <taxon>Heterodera</taxon>
    </lineage>
</organism>
<evidence type="ECO:0000313" key="3">
    <source>
        <dbReference type="Proteomes" id="UP001620626"/>
    </source>
</evidence>
<name>A0ABD2LSJ3_9BILA</name>
<comment type="caution">
    <text evidence="2">The sequence shown here is derived from an EMBL/GenBank/DDBJ whole genome shotgun (WGS) entry which is preliminary data.</text>
</comment>
<keyword evidence="3" id="KW-1185">Reference proteome</keyword>
<proteinExistence type="predicted"/>
<dbReference type="EMBL" id="JBICBT010000290">
    <property type="protein sequence ID" value="KAL3118217.1"/>
    <property type="molecule type" value="Genomic_DNA"/>
</dbReference>
<reference evidence="2 3" key="1">
    <citation type="submission" date="2024-10" db="EMBL/GenBank/DDBJ databases">
        <authorList>
            <person name="Kim D."/>
        </authorList>
    </citation>
    <scope>NUCLEOTIDE SEQUENCE [LARGE SCALE GENOMIC DNA]</scope>
    <source>
        <strain evidence="2">BH-2024</strain>
    </source>
</reference>